<dbReference type="GO" id="GO:0008168">
    <property type="term" value="F:methyltransferase activity"/>
    <property type="evidence" value="ECO:0007669"/>
    <property type="project" value="UniProtKB-KW"/>
</dbReference>
<organism evidence="2 3">
    <name type="scientific">Burkholderia glumae</name>
    <name type="common">Pseudomonas glumae</name>
    <dbReference type="NCBI Taxonomy" id="337"/>
    <lineage>
        <taxon>Bacteria</taxon>
        <taxon>Pseudomonadati</taxon>
        <taxon>Pseudomonadota</taxon>
        <taxon>Betaproteobacteria</taxon>
        <taxon>Burkholderiales</taxon>
        <taxon>Burkholderiaceae</taxon>
        <taxon>Burkholderia</taxon>
    </lineage>
</organism>
<gene>
    <name evidence="2" type="ORF">NFI99_25490</name>
</gene>
<dbReference type="InterPro" id="IPR029063">
    <property type="entry name" value="SAM-dependent_MTases_sf"/>
</dbReference>
<sequence>MDSRHLTESTQKALWNGSAGHAWVAAQEVLDQMFKPFEDLLVNMLGNRGGLRVLDVGCGTGSTTLAVARQVGVDGNCIGVDISAPMIAVAQARGERESSPASFICADAQTHNFEPASFDLITSRFGVMFFDDPVSAFINLRRAAKDGAQLRCIAWRSAVDNPFMTTAERAAASLLPNLPVRRPDAPGQFAFADQSRVSAILETSGWTEIDIRPIDMNCTLPEQELVGYFSRLGPVGTSLQQIDEETRVRVIDSIRTAYDPYVHGNQVHYNAACWLISGRAGSTPA</sequence>
<evidence type="ECO:0000313" key="3">
    <source>
        <dbReference type="Proteomes" id="UP001056386"/>
    </source>
</evidence>
<dbReference type="SUPFAM" id="SSF53335">
    <property type="entry name" value="S-adenosyl-L-methionine-dependent methyltransferases"/>
    <property type="match status" value="1"/>
</dbReference>
<keyword evidence="2" id="KW-0808">Transferase</keyword>
<reference evidence="2" key="1">
    <citation type="submission" date="2022-06" db="EMBL/GenBank/DDBJ databases">
        <title>Draft genome sequence of Burkholderia glumae strain GR20004 isolated from rice panicle showing bacterial panicle blight.</title>
        <authorList>
            <person name="Choi S.Y."/>
            <person name="Lee Y.H."/>
        </authorList>
    </citation>
    <scope>NUCLEOTIDE SEQUENCE</scope>
    <source>
        <strain evidence="2">GR20004</strain>
    </source>
</reference>
<dbReference type="EMBL" id="CP099587">
    <property type="protein sequence ID" value="USS44957.1"/>
    <property type="molecule type" value="Genomic_DNA"/>
</dbReference>
<dbReference type="PANTHER" id="PTHR43591:SF24">
    <property type="entry name" value="2-METHOXY-6-POLYPRENYL-1,4-BENZOQUINOL METHYLASE, MITOCHONDRIAL"/>
    <property type="match status" value="1"/>
</dbReference>
<keyword evidence="3" id="KW-1185">Reference proteome</keyword>
<dbReference type="Proteomes" id="UP001056386">
    <property type="component" value="Chromosome 1"/>
</dbReference>
<protein>
    <submittedName>
        <fullName evidence="2">Methyltransferase domain-containing protein</fullName>
    </submittedName>
</protein>
<dbReference type="PANTHER" id="PTHR43591">
    <property type="entry name" value="METHYLTRANSFERASE"/>
    <property type="match status" value="1"/>
</dbReference>
<keyword evidence="2" id="KW-0489">Methyltransferase</keyword>
<name>A0ABY5BD60_BURGL</name>
<feature type="domain" description="Methyltransferase" evidence="1">
    <location>
        <begin position="53"/>
        <end position="147"/>
    </location>
</feature>
<accession>A0ABY5BD60</accession>
<dbReference type="CDD" id="cd02440">
    <property type="entry name" value="AdoMet_MTases"/>
    <property type="match status" value="1"/>
</dbReference>
<dbReference type="GO" id="GO:0032259">
    <property type="term" value="P:methylation"/>
    <property type="evidence" value="ECO:0007669"/>
    <property type="project" value="UniProtKB-KW"/>
</dbReference>
<dbReference type="RefSeq" id="WP_015875270.1">
    <property type="nucleotide sequence ID" value="NZ_CP021074.1"/>
</dbReference>
<evidence type="ECO:0000259" key="1">
    <source>
        <dbReference type="Pfam" id="PF13649"/>
    </source>
</evidence>
<dbReference type="Gene3D" id="3.40.50.150">
    <property type="entry name" value="Vaccinia Virus protein VP39"/>
    <property type="match status" value="1"/>
</dbReference>
<proteinExistence type="predicted"/>
<dbReference type="Pfam" id="PF13649">
    <property type="entry name" value="Methyltransf_25"/>
    <property type="match status" value="1"/>
</dbReference>
<dbReference type="InterPro" id="IPR041698">
    <property type="entry name" value="Methyltransf_25"/>
</dbReference>
<dbReference type="GeneID" id="45697624"/>
<evidence type="ECO:0000313" key="2">
    <source>
        <dbReference type="EMBL" id="USS44957.1"/>
    </source>
</evidence>